<organism evidence="2">
    <name type="scientific">Tanacetum cinerariifolium</name>
    <name type="common">Dalmatian daisy</name>
    <name type="synonym">Chrysanthemum cinerariifolium</name>
    <dbReference type="NCBI Taxonomy" id="118510"/>
    <lineage>
        <taxon>Eukaryota</taxon>
        <taxon>Viridiplantae</taxon>
        <taxon>Streptophyta</taxon>
        <taxon>Embryophyta</taxon>
        <taxon>Tracheophyta</taxon>
        <taxon>Spermatophyta</taxon>
        <taxon>Magnoliopsida</taxon>
        <taxon>eudicotyledons</taxon>
        <taxon>Gunneridae</taxon>
        <taxon>Pentapetalae</taxon>
        <taxon>asterids</taxon>
        <taxon>campanulids</taxon>
        <taxon>Asterales</taxon>
        <taxon>Asteraceae</taxon>
        <taxon>Asteroideae</taxon>
        <taxon>Anthemideae</taxon>
        <taxon>Anthemidinae</taxon>
        <taxon>Tanacetum</taxon>
    </lineage>
</organism>
<name>A0A699J6X7_TANCI</name>
<proteinExistence type="predicted"/>
<gene>
    <name evidence="2" type="ORF">Tci_588406</name>
</gene>
<evidence type="ECO:0000313" key="2">
    <source>
        <dbReference type="EMBL" id="GFA16434.1"/>
    </source>
</evidence>
<accession>A0A699J6X7</accession>
<comment type="caution">
    <text evidence="2">The sequence shown here is derived from an EMBL/GenBank/DDBJ whole genome shotgun (WGS) entry which is preliminary data.</text>
</comment>
<sequence length="322" mass="37702">FQPEGEHIKKDKGKRAMYSEEAEKESTNNDYNDDDETHVTGSMVEPSTTNKLNKFYFIIKDRRHVHPTKKEINHQKKLEEDAKAKVTKQEGEYDIYYDKMLNRRAESRTTNYDVLTKKGPITLKVYTKDGTSKFIPNFKASNLHLGEWREVVKASSNRTGKGCKTIYGQIQTRMDYIHTTKARLGINLDIPLSEWDPLDKLNDLANKKRKHADDIHDYFKANKRLKSLVPYEDHLPSTVLNKPVLAMIMINSYHRQDFVIIKDLKDFSNTILYTVQDIFLKCHQGPRLDDYARTFISLLLVEVDKRNLNPLMHIRTIKQLRQ</sequence>
<dbReference type="EMBL" id="BKCJ010378934">
    <property type="protein sequence ID" value="GFA16434.1"/>
    <property type="molecule type" value="Genomic_DNA"/>
</dbReference>
<dbReference type="AlphaFoldDB" id="A0A699J6X7"/>
<reference evidence="2" key="1">
    <citation type="journal article" date="2019" name="Sci. Rep.">
        <title>Draft genome of Tanacetum cinerariifolium, the natural source of mosquito coil.</title>
        <authorList>
            <person name="Yamashiro T."/>
            <person name="Shiraishi A."/>
            <person name="Satake H."/>
            <person name="Nakayama K."/>
        </authorList>
    </citation>
    <scope>NUCLEOTIDE SEQUENCE</scope>
</reference>
<feature type="non-terminal residue" evidence="2">
    <location>
        <position position="1"/>
    </location>
</feature>
<evidence type="ECO:0000256" key="1">
    <source>
        <dbReference type="SAM" id="MobiDB-lite"/>
    </source>
</evidence>
<protein>
    <submittedName>
        <fullName evidence="2">Uncharacterized protein</fullName>
    </submittedName>
</protein>
<feature type="region of interest" description="Disordered" evidence="1">
    <location>
        <begin position="1"/>
        <end position="46"/>
    </location>
</feature>